<feature type="binding site" evidence="6">
    <location>
        <position position="58"/>
    </location>
    <ligand>
        <name>S-adenosyl-L-methionine</name>
        <dbReference type="ChEBI" id="CHEBI:59789"/>
    </ligand>
</feature>
<dbReference type="PIRSF" id="PIRSF003078">
    <property type="entry name" value="GidB"/>
    <property type="match status" value="1"/>
</dbReference>
<dbReference type="NCBIfam" id="TIGR00138">
    <property type="entry name" value="rsmG_gidB"/>
    <property type="match status" value="1"/>
</dbReference>
<evidence type="ECO:0000256" key="3">
    <source>
        <dbReference type="ARBA" id="ARBA00022603"/>
    </source>
</evidence>
<dbReference type="InterPro" id="IPR003682">
    <property type="entry name" value="rRNA_ssu_MeTfrase_G"/>
</dbReference>
<evidence type="ECO:0000313" key="8">
    <source>
        <dbReference type="Proteomes" id="UP000321595"/>
    </source>
</evidence>
<feature type="binding site" evidence="6">
    <location>
        <position position="123"/>
    </location>
    <ligand>
        <name>S-adenosyl-L-methionine</name>
        <dbReference type="ChEBI" id="CHEBI:59789"/>
    </ligand>
</feature>
<keyword evidence="5 6" id="KW-0949">S-adenosyl-L-methionine</keyword>
<keyword evidence="3 6" id="KW-0489">Methyltransferase</keyword>
<dbReference type="KEGG" id="bbae:FRD01_16990"/>
<dbReference type="CDD" id="cd02440">
    <property type="entry name" value="AdoMet_MTases"/>
    <property type="match status" value="1"/>
</dbReference>
<dbReference type="GO" id="GO:0005829">
    <property type="term" value="C:cytosol"/>
    <property type="evidence" value="ECO:0007669"/>
    <property type="project" value="TreeGrafter"/>
</dbReference>
<feature type="binding site" evidence="6">
    <location>
        <begin position="105"/>
        <end position="106"/>
    </location>
    <ligand>
        <name>S-adenosyl-L-methionine</name>
        <dbReference type="ChEBI" id="CHEBI:59789"/>
    </ligand>
</feature>
<dbReference type="RefSeq" id="WP_146961742.1">
    <property type="nucleotide sequence ID" value="NZ_CP042467.1"/>
</dbReference>
<comment type="caution">
    <text evidence="6">Lacks conserved residue(s) required for the propagation of feature annotation.</text>
</comment>
<dbReference type="InterPro" id="IPR029063">
    <property type="entry name" value="SAM-dependent_MTases_sf"/>
</dbReference>
<evidence type="ECO:0000313" key="7">
    <source>
        <dbReference type="EMBL" id="QED28904.1"/>
    </source>
</evidence>
<dbReference type="Pfam" id="PF02527">
    <property type="entry name" value="GidB"/>
    <property type="match status" value="1"/>
</dbReference>
<dbReference type="Proteomes" id="UP000321595">
    <property type="component" value="Chromosome"/>
</dbReference>
<gene>
    <name evidence="6 7" type="primary">rsmG</name>
    <name evidence="7" type="ORF">FRD01_16990</name>
</gene>
<proteinExistence type="inferred from homology"/>
<keyword evidence="4 6" id="KW-0808">Transferase</keyword>
<keyword evidence="1 6" id="KW-0963">Cytoplasm</keyword>
<evidence type="ECO:0000256" key="2">
    <source>
        <dbReference type="ARBA" id="ARBA00022552"/>
    </source>
</evidence>
<comment type="subcellular location">
    <subcellularLocation>
        <location evidence="6">Cytoplasm</location>
    </subcellularLocation>
</comment>
<dbReference type="HAMAP" id="MF_00074">
    <property type="entry name" value="16SrRNA_methyltr_G"/>
    <property type="match status" value="1"/>
</dbReference>
<protein>
    <recommendedName>
        <fullName evidence="6">Ribosomal RNA small subunit methyltransferase G</fullName>
        <ecNumber evidence="6">2.1.1.-</ecNumber>
    </recommendedName>
    <alternativeName>
        <fullName evidence="6">16S rRNA 7-methylguanosine methyltransferase</fullName>
        <shortName evidence="6">16S rRNA m7G methyltransferase</shortName>
    </alternativeName>
</protein>
<evidence type="ECO:0000256" key="5">
    <source>
        <dbReference type="ARBA" id="ARBA00022691"/>
    </source>
</evidence>
<keyword evidence="2 6" id="KW-0698">rRNA processing</keyword>
<sequence length="191" mass="21186">MSTEQYIDLLLHFNASSNLIGPMDRKTIRYDLIEDSLKAAIHVAPYGRVLDVGSGAGLPGLPLAIAYPEAHYTLVEPRKKRTQFMTIAAQRLGLRERVDVVAERIEDFVQSPDYAPFDWVVSKAFEEPTAFLKDALAWTKSGGHIISMISAADEASLLELANELPVEQVGTMAYESSEGQARRVITWKFSS</sequence>
<dbReference type="AlphaFoldDB" id="A0A5B8XTL7"/>
<comment type="similarity">
    <text evidence="6">Belongs to the methyltransferase superfamily. RNA methyltransferase RsmG family.</text>
</comment>
<keyword evidence="8" id="KW-1185">Reference proteome</keyword>
<organism evidence="7 8">
    <name type="scientific">Microvenator marinus</name>
    <dbReference type="NCBI Taxonomy" id="2600177"/>
    <lineage>
        <taxon>Bacteria</taxon>
        <taxon>Deltaproteobacteria</taxon>
        <taxon>Bradymonadales</taxon>
        <taxon>Microvenatoraceae</taxon>
        <taxon>Microvenator</taxon>
    </lineage>
</organism>
<dbReference type="EC" id="2.1.1.-" evidence="6"/>
<comment type="function">
    <text evidence="6">Specifically methylates the N7 position of a guanine in 16S rRNA.</text>
</comment>
<accession>A0A5B8XTL7</accession>
<dbReference type="PANTHER" id="PTHR31760">
    <property type="entry name" value="S-ADENOSYL-L-METHIONINE-DEPENDENT METHYLTRANSFERASES SUPERFAMILY PROTEIN"/>
    <property type="match status" value="1"/>
</dbReference>
<dbReference type="OrthoDB" id="9808773at2"/>
<dbReference type="SUPFAM" id="SSF53335">
    <property type="entry name" value="S-adenosyl-L-methionine-dependent methyltransferases"/>
    <property type="match status" value="1"/>
</dbReference>
<dbReference type="EMBL" id="CP042467">
    <property type="protein sequence ID" value="QED28904.1"/>
    <property type="molecule type" value="Genomic_DNA"/>
</dbReference>
<dbReference type="Gene3D" id="3.40.50.150">
    <property type="entry name" value="Vaccinia Virus protein VP39"/>
    <property type="match status" value="1"/>
</dbReference>
<evidence type="ECO:0000256" key="6">
    <source>
        <dbReference type="HAMAP-Rule" id="MF_00074"/>
    </source>
</evidence>
<evidence type="ECO:0000256" key="1">
    <source>
        <dbReference type="ARBA" id="ARBA00022490"/>
    </source>
</evidence>
<feature type="binding site" evidence="6">
    <location>
        <position position="53"/>
    </location>
    <ligand>
        <name>S-adenosyl-L-methionine</name>
        <dbReference type="ChEBI" id="CHEBI:59789"/>
    </ligand>
</feature>
<dbReference type="GO" id="GO:0070043">
    <property type="term" value="F:rRNA (guanine-N7-)-methyltransferase activity"/>
    <property type="evidence" value="ECO:0007669"/>
    <property type="project" value="UniProtKB-UniRule"/>
</dbReference>
<dbReference type="PANTHER" id="PTHR31760:SF0">
    <property type="entry name" value="S-ADENOSYL-L-METHIONINE-DEPENDENT METHYLTRANSFERASES SUPERFAMILY PROTEIN"/>
    <property type="match status" value="1"/>
</dbReference>
<name>A0A5B8XTL7_9DELT</name>
<reference evidence="7 8" key="1">
    <citation type="submission" date="2019-08" db="EMBL/GenBank/DDBJ databases">
        <authorList>
            <person name="Liang Q."/>
        </authorList>
    </citation>
    <scope>NUCLEOTIDE SEQUENCE [LARGE SCALE GENOMIC DNA]</scope>
    <source>
        <strain evidence="7 8">V1718</strain>
    </source>
</reference>
<evidence type="ECO:0000256" key="4">
    <source>
        <dbReference type="ARBA" id="ARBA00022679"/>
    </source>
</evidence>